<reference evidence="2 3" key="1">
    <citation type="submission" date="2018-06" db="EMBL/GenBank/DDBJ databases">
        <title>Comparative genomics of Bradyrhizobium nodulating Arachidis hypogaea.</title>
        <authorList>
            <person name="Li Y."/>
        </authorList>
    </citation>
    <scope>NUCLEOTIDE SEQUENCE [LARGE SCALE GENOMIC DNA]</scope>
    <source>
        <strain evidence="2 3">CCBAU 051107</strain>
    </source>
</reference>
<name>A0AAE7TKA4_9BRAD</name>
<evidence type="ECO:0000256" key="1">
    <source>
        <dbReference type="SAM" id="MobiDB-lite"/>
    </source>
</evidence>
<organism evidence="2 3">
    <name type="scientific">Bradyrhizobium arachidis</name>
    <dbReference type="NCBI Taxonomy" id="858423"/>
    <lineage>
        <taxon>Bacteria</taxon>
        <taxon>Pseudomonadati</taxon>
        <taxon>Pseudomonadota</taxon>
        <taxon>Alphaproteobacteria</taxon>
        <taxon>Hyphomicrobiales</taxon>
        <taxon>Nitrobacteraceae</taxon>
        <taxon>Bradyrhizobium</taxon>
    </lineage>
</organism>
<proteinExistence type="predicted"/>
<accession>A0AAE7TKA4</accession>
<dbReference type="Proteomes" id="UP000594015">
    <property type="component" value="Chromosome"/>
</dbReference>
<sequence length="95" mass="10846">MQPPYSSTEVATAIGVSLDTFYRTRRLRQERDGLPAPISKRGPLKWERTGFDAWLTRNHPMRPKTIANDAFAPPPAGNDDEHRERLRRAYGEPDA</sequence>
<feature type="compositionally biased region" description="Basic and acidic residues" evidence="1">
    <location>
        <begin position="79"/>
        <end position="95"/>
    </location>
</feature>
<feature type="region of interest" description="Disordered" evidence="1">
    <location>
        <begin position="64"/>
        <end position="95"/>
    </location>
</feature>
<dbReference type="AlphaFoldDB" id="A0AAE7TKA4"/>
<gene>
    <name evidence="2" type="ORF">WN72_36085</name>
</gene>
<evidence type="ECO:0000313" key="3">
    <source>
        <dbReference type="Proteomes" id="UP000594015"/>
    </source>
</evidence>
<dbReference type="EMBL" id="CP030050">
    <property type="protein sequence ID" value="QOZ71124.1"/>
    <property type="molecule type" value="Genomic_DNA"/>
</dbReference>
<evidence type="ECO:0000313" key="2">
    <source>
        <dbReference type="EMBL" id="QOZ71124.1"/>
    </source>
</evidence>
<dbReference type="KEGG" id="barh:WN72_36085"/>
<protein>
    <submittedName>
        <fullName evidence="2">Uncharacterized protein</fullName>
    </submittedName>
</protein>